<dbReference type="GO" id="GO:0030612">
    <property type="term" value="F:arsenate reductase (thioredoxin) activity"/>
    <property type="evidence" value="ECO:0007669"/>
    <property type="project" value="UniProtKB-EC"/>
</dbReference>
<proteinExistence type="predicted"/>
<dbReference type="PANTHER" id="PTHR43428:SF1">
    <property type="entry name" value="ARSENATE REDUCTASE"/>
    <property type="match status" value="1"/>
</dbReference>
<dbReference type="InterPro" id="IPR023485">
    <property type="entry name" value="Ptyr_pPase"/>
</dbReference>
<accession>A0ABW8NGL5</accession>
<dbReference type="CDD" id="cd16345">
    <property type="entry name" value="LMWP_ArsC"/>
    <property type="match status" value="1"/>
</dbReference>
<dbReference type="Gene3D" id="3.40.50.2300">
    <property type="match status" value="1"/>
</dbReference>
<sequence length="155" mass="16724">MKLLFVCTHNRCRSIVAEAVARSVLDDRFEVRSAGSQPAGEVYPGTLVALQRHGISATGLMSQSWDAFELFAPDYVITVCDSAASEACPLWIGAGSKVHWGLADPSKIADAAAQSEAFDQLIATLKQRFAQVNTLDMTMSLAAIQTQLQSLAMEF</sequence>
<evidence type="ECO:0000313" key="3">
    <source>
        <dbReference type="EMBL" id="MFK4752057.1"/>
    </source>
</evidence>
<dbReference type="Pfam" id="PF01451">
    <property type="entry name" value="LMWPc"/>
    <property type="match status" value="1"/>
</dbReference>
<dbReference type="RefSeq" id="WP_416205394.1">
    <property type="nucleotide sequence ID" value="NZ_JBBKTX010000006.1"/>
</dbReference>
<dbReference type="Proteomes" id="UP001620597">
    <property type="component" value="Unassembled WGS sequence"/>
</dbReference>
<keyword evidence="3" id="KW-0560">Oxidoreductase</keyword>
<dbReference type="InterPro" id="IPR036196">
    <property type="entry name" value="Ptyr_pPase_sf"/>
</dbReference>
<evidence type="ECO:0000256" key="1">
    <source>
        <dbReference type="ARBA" id="ARBA00022849"/>
    </source>
</evidence>
<evidence type="ECO:0000259" key="2">
    <source>
        <dbReference type="SMART" id="SM00226"/>
    </source>
</evidence>
<organism evidence="3 4">
    <name type="scientific">Oceanobacter antarcticus</name>
    <dbReference type="NCBI Taxonomy" id="3133425"/>
    <lineage>
        <taxon>Bacteria</taxon>
        <taxon>Pseudomonadati</taxon>
        <taxon>Pseudomonadota</taxon>
        <taxon>Gammaproteobacteria</taxon>
        <taxon>Oceanospirillales</taxon>
        <taxon>Oceanospirillaceae</taxon>
        <taxon>Oceanobacter</taxon>
    </lineage>
</organism>
<dbReference type="SMART" id="SM00226">
    <property type="entry name" value="LMWPc"/>
    <property type="match status" value="1"/>
</dbReference>
<evidence type="ECO:0000313" key="4">
    <source>
        <dbReference type="Proteomes" id="UP001620597"/>
    </source>
</evidence>
<dbReference type="SUPFAM" id="SSF52788">
    <property type="entry name" value="Phosphotyrosine protein phosphatases I"/>
    <property type="match status" value="1"/>
</dbReference>
<feature type="domain" description="Phosphotyrosine protein phosphatase I" evidence="2">
    <location>
        <begin position="1"/>
        <end position="135"/>
    </location>
</feature>
<dbReference type="EC" id="1.20.4.4" evidence="3"/>
<protein>
    <submittedName>
        <fullName evidence="3">Arsenate reductase ArsC</fullName>
        <ecNumber evidence="3">1.20.4.4</ecNumber>
    </submittedName>
</protein>
<name>A0ABW8NGL5_9GAMM</name>
<reference evidence="3 4" key="1">
    <citation type="submission" date="2024-03" db="EMBL/GenBank/DDBJ databases">
        <title>High-quality draft genome sequence of Oceanobacter sp. wDCs-4.</title>
        <authorList>
            <person name="Dong C."/>
        </authorList>
    </citation>
    <scope>NUCLEOTIDE SEQUENCE [LARGE SCALE GENOMIC DNA]</scope>
    <source>
        <strain evidence="4">wDCs-4</strain>
    </source>
</reference>
<keyword evidence="1" id="KW-0059">Arsenical resistance</keyword>
<dbReference type="EMBL" id="JBBKTX010000006">
    <property type="protein sequence ID" value="MFK4752057.1"/>
    <property type="molecule type" value="Genomic_DNA"/>
</dbReference>
<gene>
    <name evidence="3" type="ORF">WG929_06520</name>
</gene>
<comment type="caution">
    <text evidence="3">The sequence shown here is derived from an EMBL/GenBank/DDBJ whole genome shotgun (WGS) entry which is preliminary data.</text>
</comment>
<dbReference type="PANTHER" id="PTHR43428">
    <property type="entry name" value="ARSENATE REDUCTASE"/>
    <property type="match status" value="1"/>
</dbReference>
<keyword evidence="4" id="KW-1185">Reference proteome</keyword>